<feature type="coiled-coil region" evidence="1">
    <location>
        <begin position="986"/>
        <end position="1020"/>
    </location>
</feature>
<evidence type="ECO:0000313" key="5">
    <source>
        <dbReference type="Proteomes" id="UP000567179"/>
    </source>
</evidence>
<keyword evidence="5" id="KW-1185">Reference proteome</keyword>
<comment type="caution">
    <text evidence="4">The sequence shown here is derived from an EMBL/GenBank/DDBJ whole genome shotgun (WGS) entry which is preliminary data.</text>
</comment>
<feature type="compositionally biased region" description="Polar residues" evidence="2">
    <location>
        <begin position="486"/>
        <end position="530"/>
    </location>
</feature>
<keyword evidence="1" id="KW-0175">Coiled coil</keyword>
<feature type="region of interest" description="Disordered" evidence="2">
    <location>
        <begin position="260"/>
        <end position="299"/>
    </location>
</feature>
<evidence type="ECO:0000313" key="4">
    <source>
        <dbReference type="EMBL" id="KAF5310707.1"/>
    </source>
</evidence>
<reference evidence="4 5" key="1">
    <citation type="journal article" date="2020" name="ISME J.">
        <title>Uncovering the hidden diversity of litter-decomposition mechanisms in mushroom-forming fungi.</title>
        <authorList>
            <person name="Floudas D."/>
            <person name="Bentzer J."/>
            <person name="Ahren D."/>
            <person name="Johansson T."/>
            <person name="Persson P."/>
            <person name="Tunlid A."/>
        </authorList>
    </citation>
    <scope>NUCLEOTIDE SEQUENCE [LARGE SCALE GENOMIC DNA]</scope>
    <source>
        <strain evidence="4 5">CBS 101986</strain>
    </source>
</reference>
<feature type="compositionally biased region" description="Low complexity" evidence="2">
    <location>
        <begin position="342"/>
        <end position="351"/>
    </location>
</feature>
<feature type="compositionally biased region" description="Low complexity" evidence="2">
    <location>
        <begin position="1053"/>
        <end position="1068"/>
    </location>
</feature>
<feature type="compositionally biased region" description="Low complexity" evidence="2">
    <location>
        <begin position="743"/>
        <end position="753"/>
    </location>
</feature>
<feature type="region of interest" description="Disordered" evidence="2">
    <location>
        <begin position="1048"/>
        <end position="1080"/>
    </location>
</feature>
<dbReference type="Gene3D" id="4.10.280.10">
    <property type="entry name" value="Helix-loop-helix DNA-binding domain"/>
    <property type="match status" value="1"/>
</dbReference>
<feature type="region of interest" description="Disordered" evidence="2">
    <location>
        <begin position="481"/>
        <end position="602"/>
    </location>
</feature>
<feature type="region of interest" description="Disordered" evidence="2">
    <location>
        <begin position="706"/>
        <end position="759"/>
    </location>
</feature>
<gene>
    <name evidence="4" type="ORF">D9619_008136</name>
</gene>
<feature type="compositionally biased region" description="Acidic residues" evidence="2">
    <location>
        <begin position="1069"/>
        <end position="1080"/>
    </location>
</feature>
<dbReference type="Pfam" id="PF00010">
    <property type="entry name" value="HLH"/>
    <property type="match status" value="1"/>
</dbReference>
<feature type="compositionally biased region" description="Polar residues" evidence="2">
    <location>
        <begin position="359"/>
        <end position="375"/>
    </location>
</feature>
<feature type="region of interest" description="Disordered" evidence="2">
    <location>
        <begin position="319"/>
        <end position="466"/>
    </location>
</feature>
<dbReference type="InterPro" id="IPR011598">
    <property type="entry name" value="bHLH_dom"/>
</dbReference>
<dbReference type="GO" id="GO:0046983">
    <property type="term" value="F:protein dimerization activity"/>
    <property type="evidence" value="ECO:0007669"/>
    <property type="project" value="InterPro"/>
</dbReference>
<dbReference type="PROSITE" id="PS50888">
    <property type="entry name" value="BHLH"/>
    <property type="match status" value="1"/>
</dbReference>
<dbReference type="Proteomes" id="UP000567179">
    <property type="component" value="Unassembled WGS sequence"/>
</dbReference>
<evidence type="ECO:0000256" key="2">
    <source>
        <dbReference type="SAM" id="MobiDB-lite"/>
    </source>
</evidence>
<feature type="compositionally biased region" description="Basic and acidic residues" evidence="2">
    <location>
        <begin position="419"/>
        <end position="440"/>
    </location>
</feature>
<proteinExistence type="predicted"/>
<dbReference type="SMART" id="SM00353">
    <property type="entry name" value="HLH"/>
    <property type="match status" value="1"/>
</dbReference>
<name>A0A8H5ESF3_9AGAR</name>
<protein>
    <recommendedName>
        <fullName evidence="3">BHLH domain-containing protein</fullName>
    </recommendedName>
</protein>
<feature type="region of interest" description="Disordered" evidence="2">
    <location>
        <begin position="773"/>
        <end position="844"/>
    </location>
</feature>
<organism evidence="4 5">
    <name type="scientific">Psilocybe cf. subviscida</name>
    <dbReference type="NCBI Taxonomy" id="2480587"/>
    <lineage>
        <taxon>Eukaryota</taxon>
        <taxon>Fungi</taxon>
        <taxon>Dikarya</taxon>
        <taxon>Basidiomycota</taxon>
        <taxon>Agaricomycotina</taxon>
        <taxon>Agaricomycetes</taxon>
        <taxon>Agaricomycetidae</taxon>
        <taxon>Agaricales</taxon>
        <taxon>Agaricineae</taxon>
        <taxon>Strophariaceae</taxon>
        <taxon>Psilocybe</taxon>
    </lineage>
</organism>
<evidence type="ECO:0000256" key="1">
    <source>
        <dbReference type="SAM" id="Coils"/>
    </source>
</evidence>
<dbReference type="AlphaFoldDB" id="A0A8H5ESF3"/>
<feature type="region of interest" description="Disordered" evidence="2">
    <location>
        <begin position="94"/>
        <end position="228"/>
    </location>
</feature>
<feature type="compositionally biased region" description="Polar residues" evidence="2">
    <location>
        <begin position="284"/>
        <end position="299"/>
    </location>
</feature>
<dbReference type="EMBL" id="JAACJJ010000057">
    <property type="protein sequence ID" value="KAF5310707.1"/>
    <property type="molecule type" value="Genomic_DNA"/>
</dbReference>
<dbReference type="InterPro" id="IPR036638">
    <property type="entry name" value="HLH_DNA-bd_sf"/>
</dbReference>
<feature type="compositionally biased region" description="Low complexity" evidence="2">
    <location>
        <begin position="441"/>
        <end position="455"/>
    </location>
</feature>
<evidence type="ECO:0000259" key="3">
    <source>
        <dbReference type="PROSITE" id="PS50888"/>
    </source>
</evidence>
<feature type="domain" description="BHLH" evidence="3">
    <location>
        <begin position="897"/>
        <end position="989"/>
    </location>
</feature>
<feature type="compositionally biased region" description="Polar residues" evidence="2">
    <location>
        <begin position="117"/>
        <end position="164"/>
    </location>
</feature>
<dbReference type="SUPFAM" id="SSF81995">
    <property type="entry name" value="beta-sandwich domain of Sec23/24"/>
    <property type="match status" value="1"/>
</dbReference>
<feature type="compositionally biased region" description="Basic and acidic residues" evidence="2">
    <location>
        <begin position="401"/>
        <end position="410"/>
    </location>
</feature>
<sequence>MSWRFSLWPSYSGILGRSGCSTNPYVIHDVLLLLYHLARNAIVRRPDGASRLAGGTFVTLSGSAPDCPSGEIRPQQIDFNVSPNSAIANFMEPLPHALVPPPGGGSRDSGRPKGDRNQLQQQAPPSSSTSGGVPLNLNMQRQLHAISQQHRAPGGASSNDSFPSSPVYHPTSPMHHPVSPMHQSPNPFGQQSHHRHQSSQQYPPAQGHPSQPHSRVGSLGGPNAVPHSAPERVAFNIYTNGLPGGGQIPGLTLGPAGVPLNGMESGQSGHGSAHSYAVGRRASVSETSGSLHPPSRQTQHLQPHMYHGHMQMPILDQDISPLTSPWLGAHPTSSHPQDASSHHSSANSSSSGLRHAHRSSASMGNSNKRTASSSGDEGGSARKKQSPAIRPTIGMSIARLVGDKERERDSGSTSPLALNDRKSGKMRLGGERDREAEKRGSSWSSASASASGSVSPDPTRGAGEANEDISNVHHRNGSFAGEVAVPSNTNDNSSLEATTPTSNVNSNSFRPYRGSKSTNSTPLLRSTPSSALALGMSSMVSGGRNGGHAGRTRSKSRPGSVPMHASIPDVHDSPSPVDLNADRSMPPPPLPPGRQSDDSVNETRRAENGANVGMGGMMGMEGVESMNMGGLSDMNGSPMGMNFSGMMNNMGGMSDGMGSMNMGMNMGMGVNMDMDMSMGMEGMGMSNFSGNMGSLDMMNMGGMEFSHQQQQDNSHSHHDQQQQQQQQHADHHQQQDAHHDQQQRQQYQQQQQQQHHHQQPLVPVTPASIMNLGRLGISNSSGGSGRLGSASAHAASTGGAPAQTASGSGTTPAKKGGRKEGLTRGVATASGATRSTRTSTRNKSTAAIANTISPSLKPLLPAAHNTPNLDATLPSPMGSSQMSGGAIVASAGPVMQVRKTSHKAAEQKRRDSLKTTFDDLRKLLPPIALANDPDIDPNLITSPLFHATTPLLPGALPPRGPPKAGGDGPNKGVSKLQLLICGNEYIRLLTKRVERRDDEIEKLRREVKRLRIVAENKGEDAEDVEGRDGEQLDLERDLDAVERANMGIGISQANDAGEPNNNDAGAAEDAMDEADDDADD</sequence>
<feature type="compositionally biased region" description="Low complexity" evidence="2">
    <location>
        <begin position="827"/>
        <end position="844"/>
    </location>
</feature>
<dbReference type="OrthoDB" id="5344169at2759"/>
<accession>A0A8H5ESF3</accession>
<feature type="compositionally biased region" description="Low complexity" evidence="2">
    <location>
        <begin position="773"/>
        <end position="802"/>
    </location>
</feature>
<feature type="compositionally biased region" description="Basic and acidic residues" evidence="2">
    <location>
        <begin position="728"/>
        <end position="742"/>
    </location>
</feature>
<dbReference type="SUPFAM" id="SSF47459">
    <property type="entry name" value="HLH, helix-loop-helix DNA-binding domain"/>
    <property type="match status" value="1"/>
</dbReference>